<proteinExistence type="predicted"/>
<dbReference type="InterPro" id="IPR000182">
    <property type="entry name" value="GNAT_dom"/>
</dbReference>
<dbReference type="OrthoDB" id="2830399at2"/>
<name>A0A0U1NYQ0_9BACI</name>
<dbReference type="EMBL" id="CVRB01000003">
    <property type="protein sequence ID" value="CRK83145.1"/>
    <property type="molecule type" value="Genomic_DNA"/>
</dbReference>
<dbReference type="SUPFAM" id="SSF55729">
    <property type="entry name" value="Acyl-CoA N-acyltransferases (Nat)"/>
    <property type="match status" value="1"/>
</dbReference>
<keyword evidence="3" id="KW-1185">Reference proteome</keyword>
<dbReference type="Pfam" id="PF00583">
    <property type="entry name" value="Acetyltransf_1"/>
    <property type="match status" value="1"/>
</dbReference>
<gene>
    <name evidence="2" type="ORF">BN000_03103</name>
</gene>
<accession>A0A0U1NYQ0</accession>
<evidence type="ECO:0000313" key="3">
    <source>
        <dbReference type="Proteomes" id="UP000199087"/>
    </source>
</evidence>
<sequence>MKFNTINKWDEETWSKVKSIYQQAFAEKGGKPEKIIRNMFRKQICFLHTLEEEGQVLAMALTGRLKGYQSLLIDYLAVNESQRGEGIGHKMLEEIKTWANKEGDFKGLVIEVEADKTPENLARIDFWKSCGFSLTEYIHHYIWVPEPYRAMYLKLQPEATLSESGEELFAFIGDFHKESYQGS</sequence>
<dbReference type="Gene3D" id="3.40.630.30">
    <property type="match status" value="1"/>
</dbReference>
<feature type="domain" description="N-acetyltransferase" evidence="1">
    <location>
        <begin position="4"/>
        <end position="158"/>
    </location>
</feature>
<organism evidence="2 3">
    <name type="scientific">Neobacillus massiliamazoniensis</name>
    <dbReference type="NCBI Taxonomy" id="1499688"/>
    <lineage>
        <taxon>Bacteria</taxon>
        <taxon>Bacillati</taxon>
        <taxon>Bacillota</taxon>
        <taxon>Bacilli</taxon>
        <taxon>Bacillales</taxon>
        <taxon>Bacillaceae</taxon>
        <taxon>Neobacillus</taxon>
    </lineage>
</organism>
<evidence type="ECO:0000313" key="2">
    <source>
        <dbReference type="EMBL" id="CRK83145.1"/>
    </source>
</evidence>
<keyword evidence="2" id="KW-0808">Transferase</keyword>
<protein>
    <submittedName>
        <fullName evidence="2">Acetyltransferase (GNAT) family protein</fullName>
    </submittedName>
</protein>
<dbReference type="GO" id="GO:0016747">
    <property type="term" value="F:acyltransferase activity, transferring groups other than amino-acyl groups"/>
    <property type="evidence" value="ECO:0007669"/>
    <property type="project" value="InterPro"/>
</dbReference>
<dbReference type="AlphaFoldDB" id="A0A0U1NYQ0"/>
<dbReference type="InterPro" id="IPR016181">
    <property type="entry name" value="Acyl_CoA_acyltransferase"/>
</dbReference>
<dbReference type="RefSeq" id="WP_090635424.1">
    <property type="nucleotide sequence ID" value="NZ_CVRB01000003.1"/>
</dbReference>
<dbReference type="Proteomes" id="UP000199087">
    <property type="component" value="Unassembled WGS sequence"/>
</dbReference>
<dbReference type="STRING" id="1499688.BN000_03103"/>
<evidence type="ECO:0000259" key="1">
    <source>
        <dbReference type="PROSITE" id="PS51186"/>
    </source>
</evidence>
<dbReference type="PROSITE" id="PS51186">
    <property type="entry name" value="GNAT"/>
    <property type="match status" value="1"/>
</dbReference>
<reference evidence="3" key="1">
    <citation type="submission" date="2015-05" db="EMBL/GenBank/DDBJ databases">
        <authorList>
            <person name="Urmite Genomes"/>
        </authorList>
    </citation>
    <scope>NUCLEOTIDE SEQUENCE [LARGE SCALE GENOMIC DNA]</scope>
    <source>
        <strain evidence="3">LF1</strain>
    </source>
</reference>
<dbReference type="CDD" id="cd04301">
    <property type="entry name" value="NAT_SF"/>
    <property type="match status" value="1"/>
</dbReference>